<accession>A0ABN0D1H5</accession>
<feature type="transmembrane region" description="Helical" evidence="6">
    <location>
        <begin position="47"/>
        <end position="65"/>
    </location>
</feature>
<feature type="transmembrane region" description="Helical" evidence="6">
    <location>
        <begin position="248"/>
        <end position="269"/>
    </location>
</feature>
<proteinExistence type="predicted"/>
<dbReference type="Pfam" id="PF13567">
    <property type="entry name" value="DUF4131"/>
    <property type="match status" value="1"/>
</dbReference>
<dbReference type="Proteomes" id="UP000004018">
    <property type="component" value="Unassembled WGS sequence"/>
</dbReference>
<dbReference type="EMBL" id="AFIJ01000007">
    <property type="protein sequence ID" value="EGL42041.1"/>
    <property type="molecule type" value="Genomic_DNA"/>
</dbReference>
<feature type="domain" description="ComEC/Rec2-related protein" evidence="7">
    <location>
        <begin position="229"/>
        <end position="489"/>
    </location>
</feature>
<evidence type="ECO:0000256" key="4">
    <source>
        <dbReference type="ARBA" id="ARBA00022989"/>
    </source>
</evidence>
<comment type="caution">
    <text evidence="9">The sequence shown here is derived from an EMBL/GenBank/DDBJ whole genome shotgun (WGS) entry which is preliminary data.</text>
</comment>
<keyword evidence="3 6" id="KW-0812">Transmembrane</keyword>
<keyword evidence="4 6" id="KW-1133">Transmembrane helix</keyword>
<feature type="transmembrane region" description="Helical" evidence="6">
    <location>
        <begin position="439"/>
        <end position="460"/>
    </location>
</feature>
<dbReference type="Pfam" id="PF03772">
    <property type="entry name" value="Competence"/>
    <property type="match status" value="1"/>
</dbReference>
<dbReference type="InterPro" id="IPR052159">
    <property type="entry name" value="Competence_DNA_uptake"/>
</dbReference>
<reference evidence="9 10" key="1">
    <citation type="submission" date="2011-04" db="EMBL/GenBank/DDBJ databases">
        <authorList>
            <person name="Harkins D.M."/>
            <person name="Madupu R."/>
            <person name="Durkin A.S."/>
            <person name="Torralba M."/>
            <person name="Methe B."/>
            <person name="Sutton G.G."/>
            <person name="Nelson K.E."/>
        </authorList>
    </citation>
    <scope>NUCLEOTIDE SEQUENCE [LARGE SCALE GENOMIC DNA]</scope>
    <source>
        <strain evidence="9 10">UPII 199-6</strain>
    </source>
</reference>
<keyword evidence="2" id="KW-1003">Cell membrane</keyword>
<evidence type="ECO:0000256" key="2">
    <source>
        <dbReference type="ARBA" id="ARBA00022475"/>
    </source>
</evidence>
<evidence type="ECO:0000259" key="8">
    <source>
        <dbReference type="Pfam" id="PF13567"/>
    </source>
</evidence>
<evidence type="ECO:0000313" key="9">
    <source>
        <dbReference type="EMBL" id="EGL42041.1"/>
    </source>
</evidence>
<evidence type="ECO:0000259" key="7">
    <source>
        <dbReference type="Pfam" id="PF03772"/>
    </source>
</evidence>
<feature type="transmembrane region" description="Helical" evidence="6">
    <location>
        <begin position="405"/>
        <end position="427"/>
    </location>
</feature>
<keyword evidence="10" id="KW-1185">Reference proteome</keyword>
<organism evidence="9 10">
    <name type="scientific">Megasphaera lornae</name>
    <dbReference type="NCBI Taxonomy" id="1000568"/>
    <lineage>
        <taxon>Bacteria</taxon>
        <taxon>Bacillati</taxon>
        <taxon>Bacillota</taxon>
        <taxon>Negativicutes</taxon>
        <taxon>Veillonellales</taxon>
        <taxon>Veillonellaceae</taxon>
        <taxon>Megasphaera</taxon>
    </lineage>
</organism>
<protein>
    <submittedName>
        <fullName evidence="9">ComEC/Rec2-like protein</fullName>
    </submittedName>
</protein>
<dbReference type="RefSeq" id="WP_007390502.1">
    <property type="nucleotide sequence ID" value="NZ_AFIJ01000007.1"/>
</dbReference>
<sequence>MIYWGPVAAVGTAVGMLGYAWMTIPYIGGWMVLGIGCVGSVLFRRSLFLYVTVTILAMAIGMLRMGQVGDAYGKEWENRFGKPLQVMGTILEKRASYIDERGSMVTYIMQAEKVGIGREVPYASGNGGNIYVTLPSSPRIGIGSTVQVAGVLRPLTYTMNPGTYDRFHKDRERNIVGRLRVKKIADMQLLQNGKGRRYYVQRVRETLYHRFCRVLPTEKARILSSLLFGGHYDELPPALIRQFAATGLIHILSVSGSHMALLFAALQVIGRRLGWPQRVRFIFLVGIVCTYGALSEFAAPVVRSLIMGLISAYGVVLKRRYMGCQALGIAIAGMLLYNPFMVFDLSFRLSCGASAGILLWYSKFQFILQRFPSFLRESLALCASAQILVMPLVLASFQALPVYSFIANLLVAPVLDLVILLGLGSVITGSIWTPLGDIFLYPLQWLLTWAIQGNACLAAFPYSRYWHGALSVTTAAAWYIAAGAVFLKKRQGYIAAGLSSVVWVSGQMVAWLTAPAITVYSFDFGRDSAVCAVTADNRVRLWYNKENFSSGEDISYTVIPALQYEGIFALDACTVSGKDTKNTARQLAPYLTAGKVRQCFGRPPGCTVFSGRQPYYLSWGRKEDRFPAGACVEVFKADKTEFFTMPEGVCAWIVHCPYKGREACAAWKQAAAYKGVYCFAPATDGRVRMTYVRNRWLWETYKGARE</sequence>
<keyword evidence="5 6" id="KW-0472">Membrane</keyword>
<feature type="transmembrane region" description="Helical" evidence="6">
    <location>
        <begin position="494"/>
        <end position="514"/>
    </location>
</feature>
<feature type="transmembrane region" description="Helical" evidence="6">
    <location>
        <begin position="322"/>
        <end position="340"/>
    </location>
</feature>
<evidence type="ECO:0000256" key="3">
    <source>
        <dbReference type="ARBA" id="ARBA00022692"/>
    </source>
</evidence>
<evidence type="ECO:0000256" key="1">
    <source>
        <dbReference type="ARBA" id="ARBA00004651"/>
    </source>
</evidence>
<comment type="subcellular location">
    <subcellularLocation>
        <location evidence="1">Cell membrane</location>
        <topology evidence="1">Multi-pass membrane protein</topology>
    </subcellularLocation>
</comment>
<feature type="transmembrane region" description="Helical" evidence="6">
    <location>
        <begin position="281"/>
        <end position="302"/>
    </location>
</feature>
<dbReference type="InterPro" id="IPR025405">
    <property type="entry name" value="DUF4131"/>
</dbReference>
<gene>
    <name evidence="9" type="ORF">HMPREF1039_0214</name>
</gene>
<name>A0ABN0D1H5_9FIRM</name>
<evidence type="ECO:0000256" key="6">
    <source>
        <dbReference type="SAM" id="Phobius"/>
    </source>
</evidence>
<evidence type="ECO:0000313" key="10">
    <source>
        <dbReference type="Proteomes" id="UP000004018"/>
    </source>
</evidence>
<dbReference type="NCBIfam" id="TIGR00360">
    <property type="entry name" value="ComEC_N-term"/>
    <property type="match status" value="1"/>
</dbReference>
<dbReference type="PANTHER" id="PTHR30619">
    <property type="entry name" value="DNA INTERNALIZATION/COMPETENCE PROTEIN COMEC/REC2"/>
    <property type="match status" value="1"/>
</dbReference>
<feature type="domain" description="DUF4131" evidence="8">
    <location>
        <begin position="30"/>
        <end position="185"/>
    </location>
</feature>
<evidence type="ECO:0000256" key="5">
    <source>
        <dbReference type="ARBA" id="ARBA00023136"/>
    </source>
</evidence>
<dbReference type="PANTHER" id="PTHR30619:SF1">
    <property type="entry name" value="RECOMBINATION PROTEIN 2"/>
    <property type="match status" value="1"/>
</dbReference>
<feature type="transmembrane region" description="Helical" evidence="6">
    <location>
        <begin position="378"/>
        <end position="399"/>
    </location>
</feature>
<dbReference type="InterPro" id="IPR004477">
    <property type="entry name" value="ComEC_N"/>
</dbReference>
<feature type="transmembrane region" description="Helical" evidence="6">
    <location>
        <begin position="466"/>
        <end position="487"/>
    </location>
</feature>